<dbReference type="AlphaFoldDB" id="A0A517U1I6"/>
<name>A0A517U1I6_9BACT</name>
<sequence length="119" mass="13489">MSFEKDPFTLVGFLALFFGWVTFTGYLYARQWGRQAVDDELPAMRRKVFRMTTGFFLACMIGATVIAAGGDHLRQGLLFFGLLLPLMFLAFTVGEQAYFSLRMRRIGRRSSAPDRDADA</sequence>
<keyword evidence="1" id="KW-1133">Transmembrane helix</keyword>
<evidence type="ECO:0000313" key="2">
    <source>
        <dbReference type="EMBL" id="QDT74499.1"/>
    </source>
</evidence>
<keyword evidence="3" id="KW-1185">Reference proteome</keyword>
<dbReference type="EMBL" id="CP036339">
    <property type="protein sequence ID" value="QDT74499.1"/>
    <property type="molecule type" value="Genomic_DNA"/>
</dbReference>
<feature type="transmembrane region" description="Helical" evidence="1">
    <location>
        <begin position="6"/>
        <end position="28"/>
    </location>
</feature>
<proteinExistence type="predicted"/>
<feature type="transmembrane region" description="Helical" evidence="1">
    <location>
        <begin position="76"/>
        <end position="99"/>
    </location>
</feature>
<feature type="transmembrane region" description="Helical" evidence="1">
    <location>
        <begin position="48"/>
        <end position="70"/>
    </location>
</feature>
<keyword evidence="1" id="KW-0812">Transmembrane</keyword>
<dbReference type="KEGG" id="llh:I41_36960"/>
<evidence type="ECO:0000313" key="3">
    <source>
        <dbReference type="Proteomes" id="UP000317909"/>
    </source>
</evidence>
<reference evidence="2 3" key="1">
    <citation type="submission" date="2019-02" db="EMBL/GenBank/DDBJ databases">
        <title>Deep-cultivation of Planctomycetes and their phenomic and genomic characterization uncovers novel biology.</title>
        <authorList>
            <person name="Wiegand S."/>
            <person name="Jogler M."/>
            <person name="Boedeker C."/>
            <person name="Pinto D."/>
            <person name="Vollmers J."/>
            <person name="Rivas-Marin E."/>
            <person name="Kohn T."/>
            <person name="Peeters S.H."/>
            <person name="Heuer A."/>
            <person name="Rast P."/>
            <person name="Oberbeckmann S."/>
            <person name="Bunk B."/>
            <person name="Jeske O."/>
            <person name="Meyerdierks A."/>
            <person name="Storesund J.E."/>
            <person name="Kallscheuer N."/>
            <person name="Luecker S."/>
            <person name="Lage O.M."/>
            <person name="Pohl T."/>
            <person name="Merkel B.J."/>
            <person name="Hornburger P."/>
            <person name="Mueller R.-W."/>
            <person name="Bruemmer F."/>
            <person name="Labrenz M."/>
            <person name="Spormann A.M."/>
            <person name="Op den Camp H."/>
            <person name="Overmann J."/>
            <person name="Amann R."/>
            <person name="Jetten M.S.M."/>
            <person name="Mascher T."/>
            <person name="Medema M.H."/>
            <person name="Devos D.P."/>
            <person name="Kaster A.-K."/>
            <person name="Ovreas L."/>
            <person name="Rohde M."/>
            <person name="Galperin M.Y."/>
            <person name="Jogler C."/>
        </authorList>
    </citation>
    <scope>NUCLEOTIDE SEQUENCE [LARGE SCALE GENOMIC DNA]</scope>
    <source>
        <strain evidence="2 3">I41</strain>
    </source>
</reference>
<keyword evidence="1" id="KW-0472">Membrane</keyword>
<evidence type="ECO:0000256" key="1">
    <source>
        <dbReference type="SAM" id="Phobius"/>
    </source>
</evidence>
<accession>A0A517U1I6</accession>
<protein>
    <submittedName>
        <fullName evidence="2">Uncharacterized protein</fullName>
    </submittedName>
</protein>
<dbReference type="Proteomes" id="UP000317909">
    <property type="component" value="Chromosome"/>
</dbReference>
<dbReference type="RefSeq" id="WP_145434242.1">
    <property type="nucleotide sequence ID" value="NZ_CP036339.1"/>
</dbReference>
<gene>
    <name evidence="2" type="ORF">I41_36960</name>
</gene>
<organism evidence="2 3">
    <name type="scientific">Lacipirellula limnantheis</name>
    <dbReference type="NCBI Taxonomy" id="2528024"/>
    <lineage>
        <taxon>Bacteria</taxon>
        <taxon>Pseudomonadati</taxon>
        <taxon>Planctomycetota</taxon>
        <taxon>Planctomycetia</taxon>
        <taxon>Pirellulales</taxon>
        <taxon>Lacipirellulaceae</taxon>
        <taxon>Lacipirellula</taxon>
    </lineage>
</organism>